<evidence type="ECO:0000256" key="2">
    <source>
        <dbReference type="SAM" id="Phobius"/>
    </source>
</evidence>
<accession>A0A410MAK6</accession>
<dbReference type="KEGG" id="hli:HLI_05640"/>
<feature type="compositionally biased region" description="Polar residues" evidence="1">
    <location>
        <begin position="26"/>
        <end position="44"/>
    </location>
</feature>
<dbReference type="EMBL" id="CP026118">
    <property type="protein sequence ID" value="QAS51749.1"/>
    <property type="molecule type" value="Genomic_DNA"/>
</dbReference>
<proteinExistence type="predicted"/>
<gene>
    <name evidence="3" type="ORF">HLI_05640</name>
</gene>
<sequence>MWATLLGIFFVIVFFTILIRFIGQSSSSRTIGSKQENQNAWQSDFHNHGNDHGDGGGSDGGGE</sequence>
<feature type="region of interest" description="Disordered" evidence="1">
    <location>
        <begin position="26"/>
        <end position="63"/>
    </location>
</feature>
<keyword evidence="2" id="KW-0812">Transmembrane</keyword>
<evidence type="ECO:0000313" key="3">
    <source>
        <dbReference type="EMBL" id="QAS51749.1"/>
    </source>
</evidence>
<protein>
    <submittedName>
        <fullName evidence="3">Uncharacterized protein</fullName>
    </submittedName>
</protein>
<dbReference type="AlphaFoldDB" id="A0A410MAK6"/>
<dbReference type="RefSeq" id="WP_128523760.1">
    <property type="nucleotide sequence ID" value="NZ_CANLVY010000008.1"/>
</dbReference>
<organism evidence="3 4">
    <name type="scientific">Halobacillus litoralis</name>
    <dbReference type="NCBI Taxonomy" id="45668"/>
    <lineage>
        <taxon>Bacteria</taxon>
        <taxon>Bacillati</taxon>
        <taxon>Bacillota</taxon>
        <taxon>Bacilli</taxon>
        <taxon>Bacillales</taxon>
        <taxon>Bacillaceae</taxon>
        <taxon>Halobacillus</taxon>
    </lineage>
</organism>
<dbReference type="Proteomes" id="UP000287756">
    <property type="component" value="Chromosome"/>
</dbReference>
<keyword evidence="2" id="KW-1133">Transmembrane helix</keyword>
<name>A0A410MAK6_9BACI</name>
<feature type="transmembrane region" description="Helical" evidence="2">
    <location>
        <begin position="6"/>
        <end position="23"/>
    </location>
</feature>
<feature type="compositionally biased region" description="Basic and acidic residues" evidence="1">
    <location>
        <begin position="45"/>
        <end position="54"/>
    </location>
</feature>
<keyword evidence="2" id="KW-0472">Membrane</keyword>
<reference evidence="3 4" key="1">
    <citation type="submission" date="2018-01" db="EMBL/GenBank/DDBJ databases">
        <title>The whole genome sequencing and assembly of Halobacillus litoralis ERB031 strain.</title>
        <authorList>
            <person name="Lee S.-J."/>
            <person name="Park M.-K."/>
            <person name="Kim J.-Y."/>
            <person name="Lee Y.-J."/>
            <person name="Yi H."/>
            <person name="Bahn Y.-S."/>
            <person name="Kim J.F."/>
            <person name="Lee D.-W."/>
        </authorList>
    </citation>
    <scope>NUCLEOTIDE SEQUENCE [LARGE SCALE GENOMIC DNA]</scope>
    <source>
        <strain evidence="3 4">ERB 031</strain>
    </source>
</reference>
<evidence type="ECO:0000313" key="4">
    <source>
        <dbReference type="Proteomes" id="UP000287756"/>
    </source>
</evidence>
<evidence type="ECO:0000256" key="1">
    <source>
        <dbReference type="SAM" id="MobiDB-lite"/>
    </source>
</evidence>